<dbReference type="InterPro" id="IPR044893">
    <property type="entry name" value="RNA_pol_Rpb1_clamp_domain"/>
</dbReference>
<dbReference type="Proteomes" id="UP001234989">
    <property type="component" value="Chromosome 11"/>
</dbReference>
<dbReference type="PANTHER" id="PTHR48446:SF1">
    <property type="entry name" value="DNA-DIRECTED RNA POLYMERASE SUBUNIT BETA' N-TERMINAL SECTION"/>
    <property type="match status" value="1"/>
</dbReference>
<proteinExistence type="inferred from homology"/>
<dbReference type="GO" id="GO:0046872">
    <property type="term" value="F:metal ion binding"/>
    <property type="evidence" value="ECO:0007669"/>
    <property type="project" value="UniProtKB-KW"/>
</dbReference>
<evidence type="ECO:0000256" key="7">
    <source>
        <dbReference type="ARBA" id="ARBA00022723"/>
    </source>
</evidence>
<dbReference type="Gene3D" id="6.20.50.80">
    <property type="match status" value="1"/>
</dbReference>
<dbReference type="FunFam" id="1.10.274.100:FF:000007">
    <property type="entry name" value="DNA-directed RNA polymerase subunit"/>
    <property type="match status" value="1"/>
</dbReference>
<evidence type="ECO:0000256" key="12">
    <source>
        <dbReference type="ARBA" id="ARBA00048552"/>
    </source>
</evidence>
<dbReference type="Pfam" id="PF00623">
    <property type="entry name" value="RNA_pol_Rpb1_2"/>
    <property type="match status" value="1"/>
</dbReference>
<comment type="similarity">
    <text evidence="2 14">Belongs to the RNA polymerase beta' chain family.</text>
</comment>
<evidence type="ECO:0000256" key="5">
    <source>
        <dbReference type="ARBA" id="ARBA00022679"/>
    </source>
</evidence>
<dbReference type="InterPro" id="IPR006592">
    <property type="entry name" value="RNA_pol_N"/>
</dbReference>
<dbReference type="CDD" id="cd02736">
    <property type="entry name" value="RNAP_III_Rpc1_C"/>
    <property type="match status" value="1"/>
</dbReference>
<keyword evidence="6 14" id="KW-0548">Nucleotidyltransferase</keyword>
<dbReference type="GO" id="GO:0005634">
    <property type="term" value="C:nucleus"/>
    <property type="evidence" value="ECO:0007669"/>
    <property type="project" value="UniProtKB-SubCell"/>
</dbReference>
<sequence length="1474" mass="164919">MKGIQNSLQVTKQPYIEDVGPRKIKSIKFSLFSESEILKSAEVEVYLGLYYESTKKPIQNGLLDPRMGAKCSLVLFLVINIQFLHQIKRNLTSQNDGSFGFQGPPNKSGCCETCHGNFRECPGHYGYLVLALPVYNVGYLGTVVDILKCICKCCSSILLDDKERRDILKKMRNPRTEFLKKSELHKRVVKRCNAMAGGQKTATCSKCGYMNGLIFFSISIVLGMVKKLQLKITHEQGNRILDEINVAISDKRELRASVSVPPELDPKVVYSLFKNMSDEDCELLYLSDRPEKLLVTSIPVPPIAIRPSVFVDGGTQSNENDITERLKRIIQANASLHQEMSDSSPVKSLNLWIDLQMEVAQYINSDVRGVPLHMQAQRPLSGFTQRLKGKQGRFRGNLSGKRVEYTGRTVISPDPNLKITEVAIPILMAQILTYPERVSQHNIEKLRQCVRNGPNKYPGAKFIRHPDGSEISLMFTSRKRHADELKFGYIVDRHLEDGDIVLFNRQPSLHRMSIMSHRARIMPWRTLRFNESVCNPYNADFDGDEMNMHVPQTEEARTEALMLMGVQNNLCTPKSGEILVASTQDFLTSSFLITRKDTFYNRASFSLICSYMGDAMDPTDLPSPAFIKPVELWTGKQLFHMLLRPYSKMRVYVNLTVTEKSYSGKGETMCPSDGFVYFRNSELISGQLGKATLGNGNKDGLYSVLLRDYKSHAAATCMNRLAKLSARWIGNHGFSIGIDDVTPGENLVKQKQGEIHRNYKKCEDCITQFNEGKLAVQPGCDAAQTLEAEVTMSLNKVRDDIGKICMKALDWRNSPLIMSQCGSKGSPINISQMIACVGQQSVGGRRAPDGFIDRSLPHFPFKSKFPAAKGFVAHSFFDGLSATEFFFHTMGGREGLVDTAVKTADTGYMSRRLMKALEDLAVYYDSTVRNASACIVQFMYGDDGMDPSQMEEKKGRPLNFSRLFMKVKATCPPGGEKSLSYSEICEIVNERLSYHDMTPEGGCSEAFRASLSDFLIKNLAETLKNLRESLLLGEEQYEGDDRGYLEKIALNISGITKKQLQVFLNMCISRYHLKRLEAGTAIGAIGAQSIGEPGTQMTLKTFHFAGVASMNVTLGVPRIKEIINAAKKITTPIITTKLLSAANLTAARMIKARIEKTLLGQVAKSVKIVLASRLASIAISLDMETIQVSQLCIDAYTVKQSILQTSKIKLKEHQIKVLNPRKLEVFPQANKDKLHFELHRLKNKLPAVVVKGITTVQRAVVNKEQQKDRKNDVKGETYELLVEGTGLLAVMGIEGVDGRYTKSNHIMEVQNTLGIEAARVSIIDEINYTMSSHGMTIDLRHMMLLADLMTYKGEVLGITRHGVQKMKDSVLMLASFEKTTDHLFNASVNGRDDKIEGVTECIIMGIPMTIGTGMFKLRQRVEQALLDSDGRIIAEVSNLQYFFVRRDLQILSLTIQHQVNLKEVFEGDKSLTNT</sequence>
<evidence type="ECO:0000256" key="1">
    <source>
        <dbReference type="ARBA" id="ARBA00004123"/>
    </source>
</evidence>
<dbReference type="InterPro" id="IPR035697">
    <property type="entry name" value="RNAP_III_RPC1_N"/>
</dbReference>
<reference evidence="16" key="1">
    <citation type="submission" date="2023-08" db="EMBL/GenBank/DDBJ databases">
        <title>A de novo genome assembly of Solanum verrucosum Schlechtendal, a Mexican diploid species geographically isolated from the other diploid A-genome species in potato relatives.</title>
        <authorList>
            <person name="Hosaka K."/>
        </authorList>
    </citation>
    <scope>NUCLEOTIDE SEQUENCE</scope>
    <source>
        <tissue evidence="16">Young leaves</tissue>
    </source>
</reference>
<keyword evidence="17" id="KW-1185">Reference proteome</keyword>
<dbReference type="GO" id="GO:0003677">
    <property type="term" value="F:DNA binding"/>
    <property type="evidence" value="ECO:0007669"/>
    <property type="project" value="InterPro"/>
</dbReference>
<keyword evidence="7" id="KW-0479">Metal-binding</keyword>
<accession>A0AAF1A0L2</accession>
<evidence type="ECO:0000256" key="4">
    <source>
        <dbReference type="ARBA" id="ARBA00022478"/>
    </source>
</evidence>
<dbReference type="SMART" id="SM00663">
    <property type="entry name" value="RPOLA_N"/>
    <property type="match status" value="1"/>
</dbReference>
<dbReference type="GO" id="GO:0003899">
    <property type="term" value="F:DNA-directed RNA polymerase activity"/>
    <property type="evidence" value="ECO:0007669"/>
    <property type="project" value="UniProtKB-EC"/>
</dbReference>
<evidence type="ECO:0000313" key="17">
    <source>
        <dbReference type="Proteomes" id="UP001234989"/>
    </source>
</evidence>
<evidence type="ECO:0000259" key="15">
    <source>
        <dbReference type="SMART" id="SM00663"/>
    </source>
</evidence>
<dbReference type="Pfam" id="PF05000">
    <property type="entry name" value="RNA_pol_Rpb1_4"/>
    <property type="match status" value="1"/>
</dbReference>
<evidence type="ECO:0000256" key="2">
    <source>
        <dbReference type="ARBA" id="ARBA00006460"/>
    </source>
</evidence>
<dbReference type="PANTHER" id="PTHR48446">
    <property type="entry name" value="DNA-DIRECTED RNA POLYMERASE SUBUNIT BETA' N-TERMINAL SECTION"/>
    <property type="match status" value="1"/>
</dbReference>
<comment type="function">
    <text evidence="13">DNA-dependent RNA polymerase catalyzes the transcription of DNA into RNA using the four ribonucleoside triphosphates as substrates. Largest and catalytic core component of RNA polymerase III which synthesizes small RNAs, such as 5S rRNA and tRNAs. Forms the polymerase active center together with the second largest subunit. A single-stranded DNA template strand of the promoter is positioned within the central active site cleft of Pol III. A bridging helix emanates from RPC1 and crosses the cleft near the catalytic site and is thought to promote translocation of Pol III by acting as a ratchet that moves the RNA-DNA hybrid through the active site by switching from straight to bent conformations at each step of nucleotide addition.</text>
</comment>
<keyword evidence="11" id="KW-0539">Nucleus</keyword>
<dbReference type="Gene3D" id="1.10.274.100">
    <property type="entry name" value="RNA polymerase Rpb1, domain 3"/>
    <property type="match status" value="1"/>
</dbReference>
<dbReference type="FunFam" id="1.10.150.390:FF:000004">
    <property type="entry name" value="DNA-directed RNA polymerase subunit"/>
    <property type="match status" value="1"/>
</dbReference>
<comment type="catalytic activity">
    <reaction evidence="12 14">
        <text>RNA(n) + a ribonucleoside 5'-triphosphate = RNA(n+1) + diphosphate</text>
        <dbReference type="Rhea" id="RHEA:21248"/>
        <dbReference type="Rhea" id="RHEA-COMP:14527"/>
        <dbReference type="Rhea" id="RHEA-COMP:17342"/>
        <dbReference type="ChEBI" id="CHEBI:33019"/>
        <dbReference type="ChEBI" id="CHEBI:61557"/>
        <dbReference type="ChEBI" id="CHEBI:140395"/>
        <dbReference type="EC" id="2.7.7.6"/>
    </reaction>
</comment>
<dbReference type="InterPro" id="IPR035698">
    <property type="entry name" value="RNAP_III_Rpc1_C"/>
</dbReference>
<keyword evidence="4 14" id="KW-0240">DNA-directed RNA polymerase</keyword>
<dbReference type="CDD" id="cd02583">
    <property type="entry name" value="RNAP_III_RPC1_N"/>
    <property type="match status" value="1"/>
</dbReference>
<dbReference type="Gene3D" id="6.10.250.2940">
    <property type="match status" value="1"/>
</dbReference>
<name>A0AAF1A0L2_SOLVR</name>
<keyword evidence="5 14" id="KW-0808">Transferase</keyword>
<evidence type="ECO:0000256" key="6">
    <source>
        <dbReference type="ARBA" id="ARBA00022695"/>
    </source>
</evidence>
<dbReference type="InterPro" id="IPR007066">
    <property type="entry name" value="RNA_pol_Rpb1_3"/>
</dbReference>
<dbReference type="GO" id="GO:0000428">
    <property type="term" value="C:DNA-directed RNA polymerase complex"/>
    <property type="evidence" value="ECO:0007669"/>
    <property type="project" value="UniProtKB-KW"/>
</dbReference>
<dbReference type="Gene3D" id="2.40.40.20">
    <property type="match status" value="1"/>
</dbReference>
<gene>
    <name evidence="16" type="ORF">MTR67_049773</name>
</gene>
<dbReference type="InterPro" id="IPR042102">
    <property type="entry name" value="RNA_pol_Rpb1_3_sf"/>
</dbReference>
<dbReference type="EC" id="2.7.7.6" evidence="14"/>
<dbReference type="InterPro" id="IPR015700">
    <property type="entry name" value="RPC1"/>
</dbReference>
<dbReference type="GO" id="GO:0006351">
    <property type="term" value="P:DNA-templated transcription"/>
    <property type="evidence" value="ECO:0007669"/>
    <property type="project" value="InterPro"/>
</dbReference>
<dbReference type="FunFam" id="2.40.40.20:FF:000019">
    <property type="entry name" value="DNA-directed RNA polymerase II subunit RPB1"/>
    <property type="match status" value="1"/>
</dbReference>
<keyword evidence="8" id="KW-0862">Zinc</keyword>
<dbReference type="InterPro" id="IPR000722">
    <property type="entry name" value="RNA_pol_asu"/>
</dbReference>
<dbReference type="FunFam" id="1.10.132.30:FF:000001">
    <property type="entry name" value="DNA-directed RNA polymerase subunit"/>
    <property type="match status" value="1"/>
</dbReference>
<comment type="subunit">
    <text evidence="3">Component of the RNA polymerase III (Pol III) complex consisting of 17 subunits.</text>
</comment>
<organism evidence="16 17">
    <name type="scientific">Solanum verrucosum</name>
    <dbReference type="NCBI Taxonomy" id="315347"/>
    <lineage>
        <taxon>Eukaryota</taxon>
        <taxon>Viridiplantae</taxon>
        <taxon>Streptophyta</taxon>
        <taxon>Embryophyta</taxon>
        <taxon>Tracheophyta</taxon>
        <taxon>Spermatophyta</taxon>
        <taxon>Magnoliopsida</taxon>
        <taxon>eudicotyledons</taxon>
        <taxon>Gunneridae</taxon>
        <taxon>Pentapetalae</taxon>
        <taxon>asterids</taxon>
        <taxon>lamiids</taxon>
        <taxon>Solanales</taxon>
        <taxon>Solanaceae</taxon>
        <taxon>Solanoideae</taxon>
        <taxon>Solaneae</taxon>
        <taxon>Solanum</taxon>
    </lineage>
</organism>
<dbReference type="InterPro" id="IPR007080">
    <property type="entry name" value="RNA_pol_Rpb1_1"/>
</dbReference>
<evidence type="ECO:0000256" key="11">
    <source>
        <dbReference type="ARBA" id="ARBA00023242"/>
    </source>
</evidence>
<evidence type="ECO:0000256" key="3">
    <source>
        <dbReference type="ARBA" id="ARBA00011206"/>
    </source>
</evidence>
<evidence type="ECO:0000256" key="8">
    <source>
        <dbReference type="ARBA" id="ARBA00022833"/>
    </source>
</evidence>
<keyword evidence="10 14" id="KW-0804">Transcription</keyword>
<dbReference type="InterPro" id="IPR007083">
    <property type="entry name" value="RNA_pol_Rpb1_4"/>
</dbReference>
<evidence type="ECO:0000256" key="10">
    <source>
        <dbReference type="ARBA" id="ARBA00023163"/>
    </source>
</evidence>
<dbReference type="SUPFAM" id="SSF64484">
    <property type="entry name" value="beta and beta-prime subunits of DNA dependent RNA-polymerase"/>
    <property type="match status" value="1"/>
</dbReference>
<dbReference type="Pfam" id="PF04997">
    <property type="entry name" value="RNA_pol_Rpb1_1"/>
    <property type="match status" value="1"/>
</dbReference>
<dbReference type="Pfam" id="PF04983">
    <property type="entry name" value="RNA_pol_Rpb1_3"/>
    <property type="match status" value="1"/>
</dbReference>
<dbReference type="InterPro" id="IPR007081">
    <property type="entry name" value="RNA_pol_Rpb1_5"/>
</dbReference>
<dbReference type="InterPro" id="IPR038120">
    <property type="entry name" value="Rpb1_funnel_sf"/>
</dbReference>
<dbReference type="Gene3D" id="1.10.150.390">
    <property type="match status" value="1"/>
</dbReference>
<feature type="domain" description="RNA polymerase N-terminal" evidence="15">
    <location>
        <begin position="291"/>
        <end position="594"/>
    </location>
</feature>
<comment type="subcellular location">
    <subcellularLocation>
        <location evidence="1">Nucleus</location>
    </subcellularLocation>
</comment>
<protein>
    <recommendedName>
        <fullName evidence="14">DNA-directed RNA polymerase subunit</fullName>
        <ecNumber evidence="14">2.7.7.6</ecNumber>
    </recommendedName>
</protein>
<dbReference type="Gene3D" id="4.10.860.120">
    <property type="entry name" value="RNA polymerase II, clamp domain"/>
    <property type="match status" value="1"/>
</dbReference>
<dbReference type="Pfam" id="PF04998">
    <property type="entry name" value="RNA_pol_Rpb1_5"/>
    <property type="match status" value="1"/>
</dbReference>
<dbReference type="Gene3D" id="3.30.1490.180">
    <property type="entry name" value="RNA polymerase ii"/>
    <property type="match status" value="1"/>
</dbReference>
<dbReference type="Gene3D" id="1.10.132.30">
    <property type="match status" value="1"/>
</dbReference>
<evidence type="ECO:0000256" key="13">
    <source>
        <dbReference type="ARBA" id="ARBA00058108"/>
    </source>
</evidence>
<evidence type="ECO:0000256" key="9">
    <source>
        <dbReference type="ARBA" id="ARBA00022842"/>
    </source>
</evidence>
<evidence type="ECO:0000256" key="14">
    <source>
        <dbReference type="RuleBase" id="RU004279"/>
    </source>
</evidence>
<evidence type="ECO:0000313" key="16">
    <source>
        <dbReference type="EMBL" id="WMV56388.1"/>
    </source>
</evidence>
<dbReference type="EMBL" id="CP133622">
    <property type="protein sequence ID" value="WMV56388.1"/>
    <property type="molecule type" value="Genomic_DNA"/>
</dbReference>
<keyword evidence="9" id="KW-0460">Magnesium</keyword>